<protein>
    <submittedName>
        <fullName evidence="4">Uncharacterized protein</fullName>
    </submittedName>
</protein>
<dbReference type="Pfam" id="PF23552">
    <property type="entry name" value="ParB_C"/>
    <property type="match status" value="1"/>
</dbReference>
<reference evidence="4 5" key="1">
    <citation type="journal article" date="2016" name="Environ. Microbiol.">
        <title>Genomic resolution of a cold subsurface aquifer community provides metabolic insights for novel microbes adapted to high CO concentrations.</title>
        <authorList>
            <person name="Probst A.J."/>
            <person name="Castelle C.J."/>
            <person name="Singh A."/>
            <person name="Brown C.T."/>
            <person name="Anantharaman K."/>
            <person name="Sharon I."/>
            <person name="Hug L.A."/>
            <person name="Burstein D."/>
            <person name="Emerson J.B."/>
            <person name="Thomas B.C."/>
            <person name="Banfield J.F."/>
        </authorList>
    </citation>
    <scope>NUCLEOTIDE SEQUENCE [LARGE SCALE GENOMIC DNA]</scope>
    <source>
        <strain evidence="4">CG1_02_38_46</strain>
    </source>
</reference>
<comment type="caution">
    <text evidence="4">The sequence shown here is derived from an EMBL/GenBank/DDBJ whole genome shotgun (WGS) entry which is preliminary data.</text>
</comment>
<dbReference type="SUPFAM" id="SSF109709">
    <property type="entry name" value="KorB DNA-binding domain-like"/>
    <property type="match status" value="1"/>
</dbReference>
<dbReference type="Gene3D" id="1.10.10.2830">
    <property type="match status" value="1"/>
</dbReference>
<dbReference type="GO" id="GO:0045881">
    <property type="term" value="P:positive regulation of sporulation resulting in formation of a cellular spore"/>
    <property type="evidence" value="ECO:0007669"/>
    <property type="project" value="TreeGrafter"/>
</dbReference>
<dbReference type="STRING" id="1817893.AUJ66_07655"/>
<proteinExistence type="predicted"/>
<name>A0A1J4S999_9BACT</name>
<organism evidence="4 5">
    <name type="scientific">Candidatus Desantisbacteria bacterium CG1_02_38_46</name>
    <dbReference type="NCBI Taxonomy" id="1817893"/>
    <lineage>
        <taxon>Bacteria</taxon>
        <taxon>Candidatus Desantisiibacteriota</taxon>
    </lineage>
</organism>
<evidence type="ECO:0000313" key="5">
    <source>
        <dbReference type="Proteomes" id="UP000182278"/>
    </source>
</evidence>
<dbReference type="PANTHER" id="PTHR33375:SF1">
    <property type="entry name" value="CHROMOSOME-PARTITIONING PROTEIN PARB-RELATED"/>
    <property type="match status" value="1"/>
</dbReference>
<dbReference type="Proteomes" id="UP000182278">
    <property type="component" value="Unassembled WGS sequence"/>
</dbReference>
<gene>
    <name evidence="4" type="ORF">AUJ66_07655</name>
</gene>
<dbReference type="EMBL" id="MNUO01000116">
    <property type="protein sequence ID" value="OIN96017.1"/>
    <property type="molecule type" value="Genomic_DNA"/>
</dbReference>
<dbReference type="InterPro" id="IPR050336">
    <property type="entry name" value="Chromosome_partition/occlusion"/>
</dbReference>
<evidence type="ECO:0000313" key="4">
    <source>
        <dbReference type="EMBL" id="OIN96017.1"/>
    </source>
</evidence>
<dbReference type="InterPro" id="IPR041468">
    <property type="entry name" value="HTH_ParB/Spo0J"/>
</dbReference>
<dbReference type="GO" id="GO:0007059">
    <property type="term" value="P:chromosome segregation"/>
    <property type="evidence" value="ECO:0007669"/>
    <property type="project" value="TreeGrafter"/>
</dbReference>
<dbReference type="AlphaFoldDB" id="A0A1J4S999"/>
<sequence>MPQEIKDYISKNILTEGHGRALLSIENSVLQLALAKKIVKRGLSVRESEAIVNKVKESRLGATQAKSQKDVHILDLEEELMELLGTKVRIKPRGKRGIVEIEYYSEDEFQRILEKLRKL</sequence>
<feature type="domain" description="ParB C-terminal dimerisation" evidence="3">
    <location>
        <begin position="69"/>
        <end position="117"/>
    </location>
</feature>
<dbReference type="GO" id="GO:0005694">
    <property type="term" value="C:chromosome"/>
    <property type="evidence" value="ECO:0007669"/>
    <property type="project" value="TreeGrafter"/>
</dbReference>
<evidence type="ECO:0000256" key="1">
    <source>
        <dbReference type="ARBA" id="ARBA00023125"/>
    </source>
</evidence>
<evidence type="ECO:0000259" key="3">
    <source>
        <dbReference type="Pfam" id="PF23552"/>
    </source>
</evidence>
<evidence type="ECO:0000259" key="2">
    <source>
        <dbReference type="Pfam" id="PF17762"/>
    </source>
</evidence>
<keyword evidence="1" id="KW-0238">DNA-binding</keyword>
<dbReference type="GO" id="GO:0003677">
    <property type="term" value="F:DNA binding"/>
    <property type="evidence" value="ECO:0007669"/>
    <property type="project" value="UniProtKB-KW"/>
</dbReference>
<dbReference type="Pfam" id="PF17762">
    <property type="entry name" value="HTH_ParB"/>
    <property type="match status" value="1"/>
</dbReference>
<feature type="domain" description="ParB/Spo0J HTH" evidence="2">
    <location>
        <begin position="2"/>
        <end position="56"/>
    </location>
</feature>
<accession>A0A1J4S999</accession>
<dbReference type="PANTHER" id="PTHR33375">
    <property type="entry name" value="CHROMOSOME-PARTITIONING PROTEIN PARB-RELATED"/>
    <property type="match status" value="1"/>
</dbReference>
<dbReference type="InterPro" id="IPR057240">
    <property type="entry name" value="ParB_dimer_C"/>
</dbReference>